<sequence>MSRFGFLASLLSTIVSLVAVQAAPFNTDELSPVARDNLLSSRATVPTAPYFVAYFDKYVSWNSLPAVSDLTGFNVFALSFIYSSSLQDNAAVWASIDADTRASIKSQYDAAGISLIVSAYGANVNPTSSGDDPTAAANYIANYVKTYDLNGVDVDYEDFTAIETAGTAVAWLSTFTKALRAQLPQGQYVITHAPVAPWFSPGIWPGDAYLGVDQAVGSLIDWYNIQFYNQGADYTTCDGLLSTSSSQWPQSSVFQIAANGVTLNKLVIGKPALVADSTTGFMDAATLATCLSTAKAQGWSAGAMTWQYPDATSAWIAQVRSLSFPVGQAGSAPGTTTTKPTTTTAPTATPTTVTSTSTTTPPSTTTKATTTTTSTASSTPTGGSCASAAAWKSDVAYTSGQVVSYNGALYTAKEWNQNEAPEGLSGAWTKTGSC</sequence>
<organism evidence="5 6">
    <name type="scientific">Roridomyces roridus</name>
    <dbReference type="NCBI Taxonomy" id="1738132"/>
    <lineage>
        <taxon>Eukaryota</taxon>
        <taxon>Fungi</taxon>
        <taxon>Dikarya</taxon>
        <taxon>Basidiomycota</taxon>
        <taxon>Agaricomycotina</taxon>
        <taxon>Agaricomycetes</taxon>
        <taxon>Agaricomycetidae</taxon>
        <taxon>Agaricales</taxon>
        <taxon>Marasmiineae</taxon>
        <taxon>Mycenaceae</taxon>
        <taxon>Roridomyces</taxon>
    </lineage>
</organism>
<dbReference type="Gene3D" id="2.10.10.20">
    <property type="entry name" value="Carbohydrate-binding module superfamily 5/12"/>
    <property type="match status" value="1"/>
</dbReference>
<dbReference type="InterPro" id="IPR017853">
    <property type="entry name" value="GH"/>
</dbReference>
<proteinExistence type="predicted"/>
<dbReference type="SUPFAM" id="SSF51445">
    <property type="entry name" value="(Trans)glycosidases"/>
    <property type="match status" value="1"/>
</dbReference>
<evidence type="ECO:0000313" key="6">
    <source>
        <dbReference type="Proteomes" id="UP001221142"/>
    </source>
</evidence>
<dbReference type="InterPro" id="IPR036573">
    <property type="entry name" value="CBM_sf_5/12"/>
</dbReference>
<dbReference type="PROSITE" id="PS51910">
    <property type="entry name" value="GH18_2"/>
    <property type="match status" value="1"/>
</dbReference>
<gene>
    <name evidence="5" type="ORF">FB45DRAFT_1052396</name>
</gene>
<dbReference type="GO" id="GO:0005576">
    <property type="term" value="C:extracellular region"/>
    <property type="evidence" value="ECO:0007669"/>
    <property type="project" value="InterPro"/>
</dbReference>
<dbReference type="AlphaFoldDB" id="A0AAD7CGU0"/>
<dbReference type="GO" id="GO:0030246">
    <property type="term" value="F:carbohydrate binding"/>
    <property type="evidence" value="ECO:0007669"/>
    <property type="project" value="InterPro"/>
</dbReference>
<keyword evidence="1 5" id="KW-0378">Hydrolase</keyword>
<accession>A0AAD7CGU0</accession>
<evidence type="ECO:0000256" key="1">
    <source>
        <dbReference type="ARBA" id="ARBA00022801"/>
    </source>
</evidence>
<feature type="region of interest" description="Disordered" evidence="2">
    <location>
        <begin position="327"/>
        <end position="383"/>
    </location>
</feature>
<evidence type="ECO:0000256" key="2">
    <source>
        <dbReference type="SAM" id="MobiDB-lite"/>
    </source>
</evidence>
<dbReference type="InterPro" id="IPR001223">
    <property type="entry name" value="Glyco_hydro18_cat"/>
</dbReference>
<feature type="domain" description="GH18" evidence="4">
    <location>
        <begin position="49"/>
        <end position="322"/>
    </location>
</feature>
<feature type="chain" id="PRO_5042123700" evidence="3">
    <location>
        <begin position="23"/>
        <end position="434"/>
    </location>
</feature>
<protein>
    <submittedName>
        <fullName evidence="5">Glycoside hydrolase</fullName>
    </submittedName>
</protein>
<dbReference type="CDD" id="cd00598">
    <property type="entry name" value="GH18_chitinase-like"/>
    <property type="match status" value="1"/>
</dbReference>
<dbReference type="SMART" id="SM00495">
    <property type="entry name" value="ChtBD3"/>
    <property type="match status" value="1"/>
</dbReference>
<feature type="signal peptide" evidence="3">
    <location>
        <begin position="1"/>
        <end position="22"/>
    </location>
</feature>
<reference evidence="5" key="1">
    <citation type="submission" date="2023-03" db="EMBL/GenBank/DDBJ databases">
        <title>Massive genome expansion in bonnet fungi (Mycena s.s.) driven by repeated elements and novel gene families across ecological guilds.</title>
        <authorList>
            <consortium name="Lawrence Berkeley National Laboratory"/>
            <person name="Harder C.B."/>
            <person name="Miyauchi S."/>
            <person name="Viragh M."/>
            <person name="Kuo A."/>
            <person name="Thoen E."/>
            <person name="Andreopoulos B."/>
            <person name="Lu D."/>
            <person name="Skrede I."/>
            <person name="Drula E."/>
            <person name="Henrissat B."/>
            <person name="Morin E."/>
            <person name="Kohler A."/>
            <person name="Barry K."/>
            <person name="LaButti K."/>
            <person name="Morin E."/>
            <person name="Salamov A."/>
            <person name="Lipzen A."/>
            <person name="Mereny Z."/>
            <person name="Hegedus B."/>
            <person name="Baldrian P."/>
            <person name="Stursova M."/>
            <person name="Weitz H."/>
            <person name="Taylor A."/>
            <person name="Grigoriev I.V."/>
            <person name="Nagy L.G."/>
            <person name="Martin F."/>
            <person name="Kauserud H."/>
        </authorList>
    </citation>
    <scope>NUCLEOTIDE SEQUENCE</scope>
    <source>
        <strain evidence="5">9284</strain>
    </source>
</reference>
<dbReference type="Pfam" id="PF02839">
    <property type="entry name" value="CBM_5_12"/>
    <property type="match status" value="1"/>
</dbReference>
<evidence type="ECO:0000313" key="5">
    <source>
        <dbReference type="EMBL" id="KAJ7648016.1"/>
    </source>
</evidence>
<dbReference type="GO" id="GO:0005975">
    <property type="term" value="P:carbohydrate metabolic process"/>
    <property type="evidence" value="ECO:0007669"/>
    <property type="project" value="InterPro"/>
</dbReference>
<dbReference type="GO" id="GO:0004553">
    <property type="term" value="F:hydrolase activity, hydrolyzing O-glycosyl compounds"/>
    <property type="evidence" value="ECO:0007669"/>
    <property type="project" value="InterPro"/>
</dbReference>
<evidence type="ECO:0000259" key="4">
    <source>
        <dbReference type="PROSITE" id="PS51910"/>
    </source>
</evidence>
<name>A0AAD7CGU0_9AGAR</name>
<dbReference type="InterPro" id="IPR003610">
    <property type="entry name" value="CBM5/12"/>
</dbReference>
<dbReference type="CDD" id="cd12215">
    <property type="entry name" value="ChiC_BD"/>
    <property type="match status" value="1"/>
</dbReference>
<keyword evidence="3" id="KW-0732">Signal</keyword>
<dbReference type="EMBL" id="JARKIF010000002">
    <property type="protein sequence ID" value="KAJ7648016.1"/>
    <property type="molecule type" value="Genomic_DNA"/>
</dbReference>
<evidence type="ECO:0000256" key="3">
    <source>
        <dbReference type="SAM" id="SignalP"/>
    </source>
</evidence>
<comment type="caution">
    <text evidence="5">The sequence shown here is derived from an EMBL/GenBank/DDBJ whole genome shotgun (WGS) entry which is preliminary data.</text>
</comment>
<dbReference type="Proteomes" id="UP001221142">
    <property type="component" value="Unassembled WGS sequence"/>
</dbReference>
<keyword evidence="6" id="KW-1185">Reference proteome</keyword>
<feature type="compositionally biased region" description="Low complexity" evidence="2">
    <location>
        <begin position="329"/>
        <end position="383"/>
    </location>
</feature>
<dbReference type="SUPFAM" id="SSF51055">
    <property type="entry name" value="Carbohydrate binding domain"/>
    <property type="match status" value="1"/>
</dbReference>
<dbReference type="Gene3D" id="3.20.20.80">
    <property type="entry name" value="Glycosidases"/>
    <property type="match status" value="1"/>
</dbReference>